<evidence type="ECO:0000313" key="1">
    <source>
        <dbReference type="EMBL" id="TBO42711.1"/>
    </source>
</evidence>
<dbReference type="Gene3D" id="3.80.10.10">
    <property type="entry name" value="Ribonuclease Inhibitor"/>
    <property type="match status" value="1"/>
</dbReference>
<accession>A0A4Q9HDS6</accession>
<dbReference type="Proteomes" id="UP000291819">
    <property type="component" value="Unassembled WGS sequence"/>
</dbReference>
<sequence length="221" mass="25898">MNFVQFSAFNQSNIFRKDFKEALKGTENGDLANCKYAIIWHLKEKLNSFGNLSESDKLLYLELNSANVKNLIGIEKYGNLKRLELHYCTKLENDIGLGAIKESLEFLHINQSKKFHFTKELLSLKKIKVLCLNACAPVDNLQFLKNFPELIDFRFVNTNILDGNLQPILDHPNIRTVGFLNKRYYSHKDEVIKSLLKNKFRDDYKLYVHKGKYSTFRYNFD</sequence>
<keyword evidence="2" id="KW-1185">Reference proteome</keyword>
<dbReference type="EMBL" id="SIXF01000007">
    <property type="protein sequence ID" value="TBO42711.1"/>
    <property type="molecule type" value="Genomic_DNA"/>
</dbReference>
<proteinExistence type="predicted"/>
<dbReference type="OrthoDB" id="9157385at2"/>
<evidence type="ECO:0000313" key="2">
    <source>
        <dbReference type="Proteomes" id="UP000291819"/>
    </source>
</evidence>
<organism evidence="1 2">
    <name type="scientific">Pedobacter kyonggii</name>
    <dbReference type="NCBI Taxonomy" id="1926871"/>
    <lineage>
        <taxon>Bacteria</taxon>
        <taxon>Pseudomonadati</taxon>
        <taxon>Bacteroidota</taxon>
        <taxon>Sphingobacteriia</taxon>
        <taxon>Sphingobacteriales</taxon>
        <taxon>Sphingobacteriaceae</taxon>
        <taxon>Pedobacter</taxon>
    </lineage>
</organism>
<gene>
    <name evidence="1" type="ORF">EYS08_10205</name>
</gene>
<dbReference type="SUPFAM" id="SSF52047">
    <property type="entry name" value="RNI-like"/>
    <property type="match status" value="1"/>
</dbReference>
<dbReference type="InterPro" id="IPR032675">
    <property type="entry name" value="LRR_dom_sf"/>
</dbReference>
<reference evidence="1 2" key="1">
    <citation type="submission" date="2019-02" db="EMBL/GenBank/DDBJ databases">
        <title>Pedobacter kyonggii whole genome sequence analysis.</title>
        <authorList>
            <person name="Dahal R.H."/>
        </authorList>
    </citation>
    <scope>NUCLEOTIDE SEQUENCE [LARGE SCALE GENOMIC DNA]</scope>
    <source>
        <strain evidence="1 2">K-4-11-1</strain>
    </source>
</reference>
<evidence type="ECO:0008006" key="3">
    <source>
        <dbReference type="Google" id="ProtNLM"/>
    </source>
</evidence>
<name>A0A4Q9HDS6_9SPHI</name>
<comment type="caution">
    <text evidence="1">The sequence shown here is derived from an EMBL/GenBank/DDBJ whole genome shotgun (WGS) entry which is preliminary data.</text>
</comment>
<protein>
    <recommendedName>
        <fullName evidence="3">Leucine-rich repeat domain-containing protein</fullName>
    </recommendedName>
</protein>
<dbReference type="AlphaFoldDB" id="A0A4Q9HDS6"/>